<comment type="caution">
    <text evidence="2">The sequence shown here is derived from an EMBL/GenBank/DDBJ whole genome shotgun (WGS) entry which is preliminary data.</text>
</comment>
<evidence type="ECO:0000256" key="1">
    <source>
        <dbReference type="SAM" id="Coils"/>
    </source>
</evidence>
<proteinExistence type="predicted"/>
<reference evidence="2 3" key="1">
    <citation type="submission" date="2016-03" db="EMBL/GenBank/DDBJ databases">
        <authorList>
            <person name="Ploux O."/>
        </authorList>
    </citation>
    <scope>NUCLEOTIDE SEQUENCE [LARGE SCALE GENOMIC DNA]</scope>
    <source>
        <strain evidence="2 3">LPB0076</strain>
    </source>
</reference>
<evidence type="ECO:0000313" key="3">
    <source>
        <dbReference type="Proteomes" id="UP000093510"/>
    </source>
</evidence>
<name>A0A1B9DYU8_9FLAO</name>
<sequence length="292" mass="32440">MKNLQNNSILKAVIAILFVAGLAYAYKANADLNVVKTALKAEATKKELALKELLELKATYDVAIAENTSLSEELMQERDKVVSLLAALSTCEGGDVGSMLKYKKQFYVLQNKMKVLIAEKERLKNENALVTSQRDSTTVVLEESKITNKLLSSHNKALINTVEKGSKILLLNLKVAAFKVKSSGKQIPTDKANRTDILKISFTIAENQIAKATEKTYYIQVVDSENNIVGNKKTANFGTASLEYSLVTKVRYANQTIQVHEELPSMHFIKGDYKIAVFDARELVLDSSFILR</sequence>
<dbReference type="OrthoDB" id="1115172at2"/>
<accession>A0A1B9DYU8</accession>
<keyword evidence="3" id="KW-1185">Reference proteome</keyword>
<dbReference type="STRING" id="1763534.GCA_001831475_02294"/>
<protein>
    <recommendedName>
        <fullName evidence="4">Chromosome partitioning protein ParA</fullName>
    </recommendedName>
</protein>
<dbReference type="EMBL" id="LVEP01000036">
    <property type="protein sequence ID" value="OCB74859.1"/>
    <property type="molecule type" value="Genomic_DNA"/>
</dbReference>
<dbReference type="RefSeq" id="WP_066335655.1">
    <property type="nucleotide sequence ID" value="NZ_CP017688.1"/>
</dbReference>
<gene>
    <name evidence="2" type="ORF">LPBF_09620</name>
</gene>
<keyword evidence="1" id="KW-0175">Coiled coil</keyword>
<organism evidence="2 3">
    <name type="scientific">Flavobacterium crassostreae</name>
    <dbReference type="NCBI Taxonomy" id="1763534"/>
    <lineage>
        <taxon>Bacteria</taxon>
        <taxon>Pseudomonadati</taxon>
        <taxon>Bacteroidota</taxon>
        <taxon>Flavobacteriia</taxon>
        <taxon>Flavobacteriales</taxon>
        <taxon>Flavobacteriaceae</taxon>
        <taxon>Flavobacterium</taxon>
    </lineage>
</organism>
<dbReference type="Proteomes" id="UP000093510">
    <property type="component" value="Unassembled WGS sequence"/>
</dbReference>
<evidence type="ECO:0008006" key="4">
    <source>
        <dbReference type="Google" id="ProtNLM"/>
    </source>
</evidence>
<dbReference type="AlphaFoldDB" id="A0A1B9DYU8"/>
<evidence type="ECO:0000313" key="2">
    <source>
        <dbReference type="EMBL" id="OCB74859.1"/>
    </source>
</evidence>
<feature type="coiled-coil region" evidence="1">
    <location>
        <begin position="106"/>
        <end position="133"/>
    </location>
</feature>